<evidence type="ECO:0000256" key="8">
    <source>
        <dbReference type="ARBA" id="ARBA00023180"/>
    </source>
</evidence>
<dbReference type="GeneID" id="105050103"/>
<dbReference type="GO" id="GO:0005788">
    <property type="term" value="C:endoplasmic reticulum lumen"/>
    <property type="evidence" value="ECO:0007669"/>
    <property type="project" value="TreeGrafter"/>
</dbReference>
<dbReference type="GO" id="GO:0030970">
    <property type="term" value="P:retrograde protein transport, ER to cytosol"/>
    <property type="evidence" value="ECO:0007669"/>
    <property type="project" value="TreeGrafter"/>
</dbReference>
<keyword evidence="7" id="KW-1015">Disulfide bond</keyword>
<evidence type="ECO:0000256" key="3">
    <source>
        <dbReference type="ARBA" id="ARBA00018727"/>
    </source>
</evidence>
<dbReference type="PANTHER" id="PTHR15414">
    <property type="entry name" value="OS-9-RELATED"/>
    <property type="match status" value="1"/>
</dbReference>
<dbReference type="AlphaFoldDB" id="A0A6I9RL83"/>
<keyword evidence="4 9" id="KW-0732">Signal</keyword>
<dbReference type="InterPro" id="IPR044865">
    <property type="entry name" value="MRH_dom"/>
</dbReference>
<dbReference type="FunCoup" id="A0A6I9RL83">
    <property type="interactions" value="979"/>
</dbReference>
<comment type="subcellular location">
    <subcellularLocation>
        <location evidence="1">Endoplasmic reticulum</location>
    </subcellularLocation>
</comment>
<sequence length="298" mass="34557">MGTARFCAGFLFFLLLLPHDRFHNAVSADEIFTSTSGVTFGRSSREPKYKIEFHSTESPFHPENDLESVMMSNKEGQSYMCFLPLVEETKTVRSISPQNSSNILLESDRRIKLKTPDELIDVIKDKCFYRHEGWWSYEFCYQKHLRQLHLEDDKIVQEFVLGVFDPEVTATFNQNQSDVSMVKDPRSKDASQRYHAHQYTNGTICDLTNQPRETEVRFVCSEPVVIISSIKEISTCKYVVTLQCPMLCKHPMFQQERPTWHTIHCNEMPRDVKDSSVEDSLKGTQITIITDDTERYAT</sequence>
<evidence type="ECO:0000256" key="1">
    <source>
        <dbReference type="ARBA" id="ARBA00004240"/>
    </source>
</evidence>
<feature type="domain" description="MRH" evidence="10">
    <location>
        <begin position="125"/>
        <end position="250"/>
    </location>
</feature>
<comment type="similarity">
    <text evidence="2">Belongs to the OS-9 family.</text>
</comment>
<keyword evidence="6" id="KW-0256">Endoplasmic reticulum</keyword>
<dbReference type="PROSITE" id="PS51914">
    <property type="entry name" value="MRH"/>
    <property type="match status" value="1"/>
</dbReference>
<evidence type="ECO:0000313" key="12">
    <source>
        <dbReference type="RefSeq" id="XP_010928275.1"/>
    </source>
</evidence>
<dbReference type="InterPro" id="IPR009011">
    <property type="entry name" value="Man6P_isomerase_rcpt-bd_dom_sf"/>
</dbReference>
<reference evidence="12" key="1">
    <citation type="submission" date="2025-08" db="UniProtKB">
        <authorList>
            <consortium name="RefSeq"/>
        </authorList>
    </citation>
    <scope>IDENTIFICATION</scope>
</reference>
<organism evidence="11 12">
    <name type="scientific">Elaeis guineensis var. tenera</name>
    <name type="common">Oil palm</name>
    <dbReference type="NCBI Taxonomy" id="51953"/>
    <lineage>
        <taxon>Eukaryota</taxon>
        <taxon>Viridiplantae</taxon>
        <taxon>Streptophyta</taxon>
        <taxon>Embryophyta</taxon>
        <taxon>Tracheophyta</taxon>
        <taxon>Spermatophyta</taxon>
        <taxon>Magnoliopsida</taxon>
        <taxon>Liliopsida</taxon>
        <taxon>Arecaceae</taxon>
        <taxon>Arecoideae</taxon>
        <taxon>Cocoseae</taxon>
        <taxon>Elaeidinae</taxon>
        <taxon>Elaeis</taxon>
    </lineage>
</organism>
<dbReference type="Pfam" id="PF07915">
    <property type="entry name" value="PRKCSH"/>
    <property type="match status" value="1"/>
</dbReference>
<evidence type="ECO:0000259" key="10">
    <source>
        <dbReference type="PROSITE" id="PS51914"/>
    </source>
</evidence>
<feature type="signal peptide" evidence="9">
    <location>
        <begin position="1"/>
        <end position="28"/>
    </location>
</feature>
<evidence type="ECO:0000313" key="11">
    <source>
        <dbReference type="Proteomes" id="UP000504607"/>
    </source>
</evidence>
<feature type="chain" id="PRO_5026804199" description="Protein OS-9 homolog" evidence="9">
    <location>
        <begin position="29"/>
        <end position="298"/>
    </location>
</feature>
<dbReference type="RefSeq" id="XP_010928275.1">
    <property type="nucleotide sequence ID" value="XM_010929973.3"/>
</dbReference>
<dbReference type="InParanoid" id="A0A6I9RL83"/>
<dbReference type="SUPFAM" id="SSF50911">
    <property type="entry name" value="Mannose 6-phosphate receptor domain"/>
    <property type="match status" value="1"/>
</dbReference>
<dbReference type="Gene3D" id="2.70.130.10">
    <property type="entry name" value="Mannose-6-phosphate receptor binding domain"/>
    <property type="match status" value="1"/>
</dbReference>
<dbReference type="InterPro" id="IPR045149">
    <property type="entry name" value="OS-9-like"/>
</dbReference>
<gene>
    <name evidence="12" type="primary">LOC105050103</name>
</gene>
<dbReference type="OrthoDB" id="448954at2759"/>
<evidence type="ECO:0000256" key="6">
    <source>
        <dbReference type="ARBA" id="ARBA00022824"/>
    </source>
</evidence>
<dbReference type="KEGG" id="egu:105050103"/>
<keyword evidence="11" id="KW-1185">Reference proteome</keyword>
<keyword evidence="8" id="KW-0325">Glycoprotein</keyword>
<evidence type="ECO:0000256" key="7">
    <source>
        <dbReference type="ARBA" id="ARBA00023157"/>
    </source>
</evidence>
<dbReference type="GO" id="GO:0030968">
    <property type="term" value="P:endoplasmic reticulum unfolded protein response"/>
    <property type="evidence" value="ECO:0007669"/>
    <property type="project" value="InterPro"/>
</dbReference>
<protein>
    <recommendedName>
        <fullName evidence="3">Protein OS-9 homolog</fullName>
    </recommendedName>
</protein>
<dbReference type="InterPro" id="IPR012913">
    <property type="entry name" value="OS9-like_dom"/>
</dbReference>
<evidence type="ECO:0000256" key="9">
    <source>
        <dbReference type="SAM" id="SignalP"/>
    </source>
</evidence>
<dbReference type="GO" id="GO:0030246">
    <property type="term" value="F:carbohydrate binding"/>
    <property type="evidence" value="ECO:0007669"/>
    <property type="project" value="UniProtKB-KW"/>
</dbReference>
<dbReference type="FunFam" id="2.70.130.10:FF:000021">
    <property type="entry name" value="Protein OS-9 homolog"/>
    <property type="match status" value="1"/>
</dbReference>
<dbReference type="PANTHER" id="PTHR15414:SF0">
    <property type="entry name" value="ENDOPLASMIC RETICULUM LECTIN 1"/>
    <property type="match status" value="1"/>
</dbReference>
<evidence type="ECO:0000256" key="5">
    <source>
        <dbReference type="ARBA" id="ARBA00022734"/>
    </source>
</evidence>
<accession>A0A6I9RL83</accession>
<name>A0A6I9RL83_ELAGV</name>
<evidence type="ECO:0000256" key="4">
    <source>
        <dbReference type="ARBA" id="ARBA00022729"/>
    </source>
</evidence>
<dbReference type="Proteomes" id="UP000504607">
    <property type="component" value="Chromosome 8"/>
</dbReference>
<proteinExistence type="inferred from homology"/>
<evidence type="ECO:0000256" key="2">
    <source>
        <dbReference type="ARBA" id="ARBA00009918"/>
    </source>
</evidence>
<keyword evidence="5" id="KW-0430">Lectin</keyword>